<evidence type="ECO:0000313" key="2">
    <source>
        <dbReference type="Proteomes" id="UP000775686"/>
    </source>
</evidence>
<comment type="caution">
    <text evidence="1">The sequence shown here is derived from an EMBL/GenBank/DDBJ whole genome shotgun (WGS) entry which is preliminary data.</text>
</comment>
<dbReference type="SUPFAM" id="SSF88659">
    <property type="entry name" value="Sigma3 and sigma4 domains of RNA polymerase sigma factors"/>
    <property type="match status" value="1"/>
</dbReference>
<dbReference type="Gene3D" id="1.20.140.160">
    <property type="match status" value="1"/>
</dbReference>
<dbReference type="EMBL" id="JACJKH010000029">
    <property type="protein sequence ID" value="MBM6745299.1"/>
    <property type="molecule type" value="Genomic_DNA"/>
</dbReference>
<reference evidence="1 2" key="1">
    <citation type="journal article" date="2021" name="Sci. Rep.">
        <title>The distribution of antibiotic resistance genes in chicken gut microbiota commensals.</title>
        <authorList>
            <person name="Juricova H."/>
            <person name="Matiasovicova J."/>
            <person name="Kubasova T."/>
            <person name="Cejkova D."/>
            <person name="Rychlik I."/>
        </authorList>
    </citation>
    <scope>NUCLEOTIDE SEQUENCE [LARGE SCALE GENOMIC DNA]</scope>
    <source>
        <strain evidence="1 2">An770</strain>
    </source>
</reference>
<accession>A0ABS2EJT2</accession>
<dbReference type="RefSeq" id="WP_118637657.1">
    <property type="nucleotide sequence ID" value="NZ_JACJKH010000029.1"/>
</dbReference>
<proteinExistence type="predicted"/>
<dbReference type="InterPro" id="IPR013324">
    <property type="entry name" value="RNA_pol_sigma_r3/r4-like"/>
</dbReference>
<protein>
    <submittedName>
        <fullName evidence="1">Sigma-70 family RNA polymerase sigma factor</fullName>
    </submittedName>
</protein>
<sequence length="144" mass="17467">MLYKYEIACQQAGLSEEKTAEIRRMFNAQYQKLYREKVTRNRLNCEVWHMEDLYGRDGEKGTYEIADPFVNVEEDLIHQMDLEKLHEVLAELDPEDREFILEYFEGENKFLNRMVEKYGLTRNQVIGRKRRILKKLKSRFFEAF</sequence>
<name>A0ABS2EJT2_9FIRM</name>
<dbReference type="Proteomes" id="UP000775686">
    <property type="component" value="Unassembled WGS sequence"/>
</dbReference>
<organism evidence="1 2">
    <name type="scientific">Drancourtella massiliensis</name>
    <dbReference type="NCBI Taxonomy" id="1632013"/>
    <lineage>
        <taxon>Bacteria</taxon>
        <taxon>Bacillati</taxon>
        <taxon>Bacillota</taxon>
        <taxon>Clostridia</taxon>
        <taxon>Eubacteriales</taxon>
        <taxon>Oscillospiraceae</taxon>
        <taxon>Drancourtella</taxon>
    </lineage>
</organism>
<keyword evidence="2" id="KW-1185">Reference proteome</keyword>
<evidence type="ECO:0000313" key="1">
    <source>
        <dbReference type="EMBL" id="MBM6745299.1"/>
    </source>
</evidence>
<gene>
    <name evidence="1" type="ORF">H6A32_13490</name>
</gene>